<name>A0ABX1Z6L0_9BACL</name>
<sequence>MFDKPVVKWKGGRYGNNWWFKYSPKVKRNVDMYSDLEYDNWILIENDLIIRTFTEQPHRVQEWLKGEYIDTIFDMWCVPQHEKGYFMEVKYEHELDPRNPQYNERSAEQVAKQQKWCEYHGYKYIIRTDRIIRENKILLNNYKEIIPYIDDRRIPVDTDRHRILDCIGEQSITTLGQIYEINNEIPKQRIRSELFNLIYEGKVAASIDKIRICSELEVWKT</sequence>
<evidence type="ECO:0000313" key="1">
    <source>
        <dbReference type="EMBL" id="NOU89012.1"/>
    </source>
</evidence>
<dbReference type="Proteomes" id="UP000658690">
    <property type="component" value="Unassembled WGS sequence"/>
</dbReference>
<accession>A0ABX1Z6L0</accession>
<evidence type="ECO:0008006" key="3">
    <source>
        <dbReference type="Google" id="ProtNLM"/>
    </source>
</evidence>
<gene>
    <name evidence="1" type="ORF">GC102_25160</name>
</gene>
<organism evidence="1 2">
    <name type="scientific">Paenibacillus germinis</name>
    <dbReference type="NCBI Taxonomy" id="2654979"/>
    <lineage>
        <taxon>Bacteria</taxon>
        <taxon>Bacillati</taxon>
        <taxon>Bacillota</taxon>
        <taxon>Bacilli</taxon>
        <taxon>Bacillales</taxon>
        <taxon>Paenibacillaceae</taxon>
        <taxon>Paenibacillus</taxon>
    </lineage>
</organism>
<dbReference type="RefSeq" id="WP_171691975.1">
    <property type="nucleotide sequence ID" value="NZ_WHOC01000137.1"/>
</dbReference>
<dbReference type="EMBL" id="WHOC01000137">
    <property type="protein sequence ID" value="NOU89012.1"/>
    <property type="molecule type" value="Genomic_DNA"/>
</dbReference>
<proteinExistence type="predicted"/>
<comment type="caution">
    <text evidence="1">The sequence shown here is derived from an EMBL/GenBank/DDBJ whole genome shotgun (WGS) entry which is preliminary data.</text>
</comment>
<protein>
    <recommendedName>
        <fullName evidence="3">TnsA endonuclease N-terminal domain-containing protein</fullName>
    </recommendedName>
</protein>
<evidence type="ECO:0000313" key="2">
    <source>
        <dbReference type="Proteomes" id="UP000658690"/>
    </source>
</evidence>
<reference evidence="1 2" key="1">
    <citation type="submission" date="2019-10" db="EMBL/GenBank/DDBJ databases">
        <title>Description of Paenibacillus choica sp. nov.</title>
        <authorList>
            <person name="Carlier A."/>
            <person name="Qi S."/>
        </authorList>
    </citation>
    <scope>NUCLEOTIDE SEQUENCE [LARGE SCALE GENOMIC DNA]</scope>
    <source>
        <strain evidence="1 2">LMG 31460</strain>
    </source>
</reference>
<keyword evidence="2" id="KW-1185">Reference proteome</keyword>